<sequence>MTQWVYSFGAGHNEGRADMRNLLGGKGANLAEMASIGLPVPPGFTITTEVCTHFYANGKQYPAALKADVQAALVRVEEAVGLRFGDAAKPLLVSVRSGARVSMPGMMDTVLNLGLNDTTVEGLSAASGDARFAWDSYRRFIQMYGSVVLGVDHHRFEEIIEEVKLSRGVVEDTALSATDWREVAQGYQEMVAEVTGAPFPQDPEAQLWGAIGAVFESWMNQRAITYRRLNDIPAEWGTAVNVQAMVFGNMGEDCATGVCFTRDPSTGEDIFYGEYLVNAQGEDVVAGIRTPQPMSAARAKPGEKPMEQVMPEAYAELVRVREVLEKHYKDMQDIEFTVQQNKLYMLQTRNGKRTAAASLKIAVDMAREGLIDEREAVTRVHPASLDQLLHPTLDPKAPRKTLSKGLPASPGAACGAVVFSADEAEARAQKGESVILVRIETSPEDIHGMHAARGILTTRGGMTSHAAVVARGMGRPCVAGAGSITVDYSAQALMAGGNIIRAGETITLDGATGEVFIGPVAMIEPQLSGDFATLMEWADKVRRMRVRANAETPLDAETARKFGAEGIGLCRTEHMFFDPERIGAVRQMIVSETEEGRRTALAKLLPFQRDDFTALFRIMAGLPVTIRLLDPPLHEFLPHGEEEIAELAASLGVDALSMQRRASDLAEANPMLGHRGCRLGITFPEIYEMQARAIFEAAVAVAKETGKAPVPEIMIPLVMVKKELEITRAQVEKVAQEVFSETGTTIEYMVGTMIELPRAALTADKIAESADFFSFGTNDLTQTTFGLSRDDAGKFLPHYVERNILPKDPFVSIDPEGVGALVEIACEKGRGVKNGLKLGICGEHGGDPASVQFCETVGLDYVSCSPYRVPVARLAAAQAALSSGTMDRNA</sequence>
<evidence type="ECO:0000256" key="9">
    <source>
        <dbReference type="ARBA" id="ARBA00022777"/>
    </source>
</evidence>
<dbReference type="InterPro" id="IPR013815">
    <property type="entry name" value="ATP_grasp_subdomain_1"/>
</dbReference>
<dbReference type="InterPro" id="IPR008279">
    <property type="entry name" value="PEP-util_enz_mobile_dom"/>
</dbReference>
<feature type="domain" description="PEP-utilising enzyme C-terminal" evidence="15">
    <location>
        <begin position="528"/>
        <end position="879"/>
    </location>
</feature>
<dbReference type="Pfam" id="PF02896">
    <property type="entry name" value="PEP-utilizers_C"/>
    <property type="match status" value="1"/>
</dbReference>
<dbReference type="Gene3D" id="1.10.189.10">
    <property type="entry name" value="Pyruvate Phosphate Dikinase, domain 2"/>
    <property type="match status" value="1"/>
</dbReference>
<keyword evidence="10" id="KW-0067">ATP-binding</keyword>
<feature type="domain" description="Pyruvate phosphate dikinase AMP/ATP-binding" evidence="14">
    <location>
        <begin position="64"/>
        <end position="295"/>
    </location>
</feature>
<dbReference type="EMBL" id="JAPFQI010000007">
    <property type="protein sequence ID" value="MCW8086237.1"/>
    <property type="molecule type" value="Genomic_DNA"/>
</dbReference>
<dbReference type="Pfam" id="PF01326">
    <property type="entry name" value="PPDK_N"/>
    <property type="match status" value="3"/>
</dbReference>
<evidence type="ECO:0000259" key="14">
    <source>
        <dbReference type="Pfam" id="PF01326"/>
    </source>
</evidence>
<dbReference type="Gene3D" id="3.30.470.20">
    <property type="entry name" value="ATP-grasp fold, B domain"/>
    <property type="match status" value="1"/>
</dbReference>
<dbReference type="Pfam" id="PF00391">
    <property type="entry name" value="PEP-utilizers"/>
    <property type="match status" value="1"/>
</dbReference>
<evidence type="ECO:0000256" key="2">
    <source>
        <dbReference type="ARBA" id="ARBA00003144"/>
    </source>
</evidence>
<dbReference type="PIRSF" id="PIRSF000853">
    <property type="entry name" value="PPDK"/>
    <property type="match status" value="1"/>
</dbReference>
<proteinExistence type="inferred from homology"/>
<evidence type="ECO:0000256" key="12">
    <source>
        <dbReference type="PIRNR" id="PIRNR000853"/>
    </source>
</evidence>
<comment type="function">
    <text evidence="2">Catalyzes the reversible phosphorylation of pyruvate and phosphate.</text>
</comment>
<keyword evidence="8" id="KW-0547">Nucleotide-binding</keyword>
<keyword evidence="6 16" id="KW-0808">Transferase</keyword>
<dbReference type="PANTHER" id="PTHR22931:SF9">
    <property type="entry name" value="PYRUVATE, PHOSPHATE DIKINASE 1, CHLOROPLASTIC"/>
    <property type="match status" value="1"/>
</dbReference>
<dbReference type="SUPFAM" id="SSF52009">
    <property type="entry name" value="Phosphohistidine domain"/>
    <property type="match status" value="1"/>
</dbReference>
<evidence type="ECO:0000256" key="4">
    <source>
        <dbReference type="ARBA" id="ARBA00011994"/>
    </source>
</evidence>
<evidence type="ECO:0000256" key="11">
    <source>
        <dbReference type="ARBA" id="ARBA00022842"/>
    </source>
</evidence>
<dbReference type="InterPro" id="IPR010121">
    <property type="entry name" value="Pyruvate_phosphate_dikinase"/>
</dbReference>
<dbReference type="Gene3D" id="3.50.30.10">
    <property type="entry name" value="Phosphohistidine domain"/>
    <property type="match status" value="1"/>
</dbReference>
<dbReference type="InterPro" id="IPR015813">
    <property type="entry name" value="Pyrv/PenolPyrv_kinase-like_dom"/>
</dbReference>
<dbReference type="InterPro" id="IPR018274">
    <property type="entry name" value="PEP_util_AS"/>
</dbReference>
<keyword evidence="17" id="KW-1185">Reference proteome</keyword>
<dbReference type="Proteomes" id="UP001526430">
    <property type="component" value="Unassembled WGS sequence"/>
</dbReference>
<organism evidence="16 17">
    <name type="scientific">Sabulicella glaciei</name>
    <dbReference type="NCBI Taxonomy" id="2984948"/>
    <lineage>
        <taxon>Bacteria</taxon>
        <taxon>Pseudomonadati</taxon>
        <taxon>Pseudomonadota</taxon>
        <taxon>Alphaproteobacteria</taxon>
        <taxon>Acetobacterales</taxon>
        <taxon>Acetobacteraceae</taxon>
        <taxon>Sabulicella</taxon>
    </lineage>
</organism>
<evidence type="ECO:0000259" key="15">
    <source>
        <dbReference type="Pfam" id="PF02896"/>
    </source>
</evidence>
<evidence type="ECO:0000256" key="7">
    <source>
        <dbReference type="ARBA" id="ARBA00022723"/>
    </source>
</evidence>
<keyword evidence="16" id="KW-0670">Pyruvate</keyword>
<comment type="cofactor">
    <cofactor evidence="1 12">
        <name>Mg(2+)</name>
        <dbReference type="ChEBI" id="CHEBI:18420"/>
    </cofactor>
</comment>
<evidence type="ECO:0000256" key="8">
    <source>
        <dbReference type="ARBA" id="ARBA00022741"/>
    </source>
</evidence>
<dbReference type="EC" id="2.7.9.1" evidence="4 12"/>
<evidence type="ECO:0000256" key="1">
    <source>
        <dbReference type="ARBA" id="ARBA00001946"/>
    </source>
</evidence>
<dbReference type="PROSITE" id="PS00742">
    <property type="entry name" value="PEP_ENZYMES_2"/>
    <property type="match status" value="1"/>
</dbReference>
<dbReference type="InterPro" id="IPR002192">
    <property type="entry name" value="PPDK_AMP/ATP-bd"/>
</dbReference>
<accession>A0ABT3NVR7</accession>
<feature type="domain" description="Pyruvate phosphate dikinase AMP/ATP-binding" evidence="14">
    <location>
        <begin position="310"/>
        <end position="368"/>
    </location>
</feature>
<keyword evidence="11" id="KW-0460">Magnesium</keyword>
<keyword evidence="9" id="KW-0418">Kinase</keyword>
<dbReference type="Gene3D" id="1.20.80.30">
    <property type="match status" value="1"/>
</dbReference>
<dbReference type="SUPFAM" id="SSF56059">
    <property type="entry name" value="Glutathione synthetase ATP-binding domain-like"/>
    <property type="match status" value="1"/>
</dbReference>
<evidence type="ECO:0000313" key="16">
    <source>
        <dbReference type="EMBL" id="MCW8086237.1"/>
    </source>
</evidence>
<dbReference type="PANTHER" id="PTHR22931">
    <property type="entry name" value="PHOSPHOENOLPYRUVATE DIKINASE-RELATED"/>
    <property type="match status" value="1"/>
</dbReference>
<dbReference type="InterPro" id="IPR023151">
    <property type="entry name" value="PEP_util_CS"/>
</dbReference>
<feature type="domain" description="PEP-utilising enzyme mobile" evidence="13">
    <location>
        <begin position="432"/>
        <end position="513"/>
    </location>
</feature>
<dbReference type="Gene3D" id="3.20.20.60">
    <property type="entry name" value="Phosphoenolpyruvate-binding domains"/>
    <property type="match status" value="1"/>
</dbReference>
<dbReference type="InterPro" id="IPR040442">
    <property type="entry name" value="Pyrv_kinase-like_dom_sf"/>
</dbReference>
<name>A0ABT3NVR7_9PROT</name>
<dbReference type="SUPFAM" id="SSF51621">
    <property type="entry name" value="Phosphoenolpyruvate/pyruvate domain"/>
    <property type="match status" value="1"/>
</dbReference>
<evidence type="ECO:0000256" key="6">
    <source>
        <dbReference type="ARBA" id="ARBA00022679"/>
    </source>
</evidence>
<protein>
    <recommendedName>
        <fullName evidence="5 12">Pyruvate, phosphate dikinase</fullName>
        <ecNumber evidence="4 12">2.7.9.1</ecNumber>
    </recommendedName>
</protein>
<evidence type="ECO:0000313" key="17">
    <source>
        <dbReference type="Proteomes" id="UP001526430"/>
    </source>
</evidence>
<comment type="similarity">
    <text evidence="3 12">Belongs to the PEP-utilizing enzyme family.</text>
</comment>
<evidence type="ECO:0000259" key="13">
    <source>
        <dbReference type="Pfam" id="PF00391"/>
    </source>
</evidence>
<keyword evidence="7" id="KW-0479">Metal-binding</keyword>
<evidence type="ECO:0000256" key="10">
    <source>
        <dbReference type="ARBA" id="ARBA00022840"/>
    </source>
</evidence>
<dbReference type="InterPro" id="IPR036637">
    <property type="entry name" value="Phosphohistidine_dom_sf"/>
</dbReference>
<dbReference type="GO" id="GO:0050242">
    <property type="term" value="F:pyruvate, phosphate dikinase activity"/>
    <property type="evidence" value="ECO:0007669"/>
    <property type="project" value="UniProtKB-EC"/>
</dbReference>
<dbReference type="Gene3D" id="3.30.1490.20">
    <property type="entry name" value="ATP-grasp fold, A domain"/>
    <property type="match status" value="1"/>
</dbReference>
<feature type="domain" description="Pyruvate phosphate dikinase AMP/ATP-binding" evidence="14">
    <location>
        <begin position="21"/>
        <end position="58"/>
    </location>
</feature>
<dbReference type="RefSeq" id="WP_301590223.1">
    <property type="nucleotide sequence ID" value="NZ_JAPFQI010000007.1"/>
</dbReference>
<dbReference type="PROSITE" id="PS00370">
    <property type="entry name" value="PEP_ENZYMES_PHOS_SITE"/>
    <property type="match status" value="1"/>
</dbReference>
<gene>
    <name evidence="16" type="primary">ppdK</name>
    <name evidence="16" type="ORF">OF850_11410</name>
</gene>
<dbReference type="InterPro" id="IPR000121">
    <property type="entry name" value="PEP_util_C"/>
</dbReference>
<evidence type="ECO:0000256" key="3">
    <source>
        <dbReference type="ARBA" id="ARBA00007837"/>
    </source>
</evidence>
<evidence type="ECO:0000256" key="5">
    <source>
        <dbReference type="ARBA" id="ARBA00020138"/>
    </source>
</evidence>
<dbReference type="NCBIfam" id="NF004531">
    <property type="entry name" value="PRK05878.1"/>
    <property type="match status" value="1"/>
</dbReference>
<comment type="caution">
    <text evidence="16">The sequence shown here is derived from an EMBL/GenBank/DDBJ whole genome shotgun (WGS) entry which is preliminary data.</text>
</comment>
<reference evidence="16 17" key="1">
    <citation type="submission" date="2022-10" db="EMBL/GenBank/DDBJ databases">
        <title>Roseococcus glaciei nov., sp. nov., isolated from glacier.</title>
        <authorList>
            <person name="Liu Q."/>
            <person name="Xin Y.-H."/>
        </authorList>
    </citation>
    <scope>NUCLEOTIDE SEQUENCE [LARGE SCALE GENOMIC DNA]</scope>
    <source>
        <strain evidence="16 17">MDT2-1-1</strain>
    </source>
</reference>
<dbReference type="NCBIfam" id="TIGR01828">
    <property type="entry name" value="pyru_phos_dikin"/>
    <property type="match status" value="1"/>
</dbReference>
<comment type="catalytic activity">
    <reaction evidence="12">
        <text>pyruvate + phosphate + ATP = phosphoenolpyruvate + AMP + diphosphate + H(+)</text>
        <dbReference type="Rhea" id="RHEA:10756"/>
        <dbReference type="ChEBI" id="CHEBI:15361"/>
        <dbReference type="ChEBI" id="CHEBI:15378"/>
        <dbReference type="ChEBI" id="CHEBI:30616"/>
        <dbReference type="ChEBI" id="CHEBI:33019"/>
        <dbReference type="ChEBI" id="CHEBI:43474"/>
        <dbReference type="ChEBI" id="CHEBI:58702"/>
        <dbReference type="ChEBI" id="CHEBI:456215"/>
        <dbReference type="EC" id="2.7.9.1"/>
    </reaction>
</comment>